<keyword evidence="1" id="KW-0812">Transmembrane</keyword>
<name>A0A9E6R5J1_9HYPH</name>
<dbReference type="Proteomes" id="UP000825701">
    <property type="component" value="Chromosome"/>
</dbReference>
<keyword evidence="1" id="KW-1133">Transmembrane helix</keyword>
<dbReference type="RefSeq" id="WP_261401141.1">
    <property type="nucleotide sequence ID" value="NZ_CP081869.1"/>
</dbReference>
<evidence type="ECO:0000256" key="1">
    <source>
        <dbReference type="SAM" id="Phobius"/>
    </source>
</evidence>
<keyword evidence="3" id="KW-1185">Reference proteome</keyword>
<reference evidence="2" key="1">
    <citation type="submission" date="2021-08" db="EMBL/GenBank/DDBJ databases">
        <authorList>
            <person name="Zhang H."/>
            <person name="Xu M."/>
            <person name="Yu Z."/>
            <person name="Yang L."/>
            <person name="Cai Y."/>
        </authorList>
    </citation>
    <scope>NUCLEOTIDE SEQUENCE</scope>
    <source>
        <strain evidence="2">CHL1</strain>
    </source>
</reference>
<feature type="transmembrane region" description="Helical" evidence="1">
    <location>
        <begin position="6"/>
        <end position="26"/>
    </location>
</feature>
<sequence length="45" mass="4977">MIIAGYEELLVLAFGVALAVFVLTRLNSGLSRRERKELTSTHTEA</sequence>
<dbReference type="EMBL" id="CP081869">
    <property type="protein sequence ID" value="QZN98239.1"/>
    <property type="molecule type" value="Genomic_DNA"/>
</dbReference>
<evidence type="ECO:0000313" key="2">
    <source>
        <dbReference type="EMBL" id="QZN98239.1"/>
    </source>
</evidence>
<dbReference type="AlphaFoldDB" id="A0A9E6R5J1"/>
<accession>A0A9E6R5J1</accession>
<keyword evidence="1" id="KW-0472">Membrane</keyword>
<proteinExistence type="predicted"/>
<evidence type="ECO:0000313" key="3">
    <source>
        <dbReference type="Proteomes" id="UP000825701"/>
    </source>
</evidence>
<organism evidence="2 3">
    <name type="scientific">Chenggangzhangella methanolivorans</name>
    <dbReference type="NCBI Taxonomy" id="1437009"/>
    <lineage>
        <taxon>Bacteria</taxon>
        <taxon>Pseudomonadati</taxon>
        <taxon>Pseudomonadota</taxon>
        <taxon>Alphaproteobacteria</taxon>
        <taxon>Hyphomicrobiales</taxon>
        <taxon>Methylopilaceae</taxon>
        <taxon>Chenggangzhangella</taxon>
    </lineage>
</organism>
<dbReference type="KEGG" id="cmet:K6K41_13845"/>
<protein>
    <submittedName>
        <fullName evidence="2">Uncharacterized protein</fullName>
    </submittedName>
</protein>
<gene>
    <name evidence="2" type="ORF">K6K41_13845</name>
</gene>